<gene>
    <name evidence="1" type="ORF">OPT61_g3316</name>
</gene>
<comment type="caution">
    <text evidence="1">The sequence shown here is derived from an EMBL/GenBank/DDBJ whole genome shotgun (WGS) entry which is preliminary data.</text>
</comment>
<accession>A0ACC2IIJ6</accession>
<protein>
    <submittedName>
        <fullName evidence="1">Uncharacterized protein</fullName>
    </submittedName>
</protein>
<organism evidence="1 2">
    <name type="scientific">Boeremia exigua</name>
    <dbReference type="NCBI Taxonomy" id="749465"/>
    <lineage>
        <taxon>Eukaryota</taxon>
        <taxon>Fungi</taxon>
        <taxon>Dikarya</taxon>
        <taxon>Ascomycota</taxon>
        <taxon>Pezizomycotina</taxon>
        <taxon>Dothideomycetes</taxon>
        <taxon>Pleosporomycetidae</taxon>
        <taxon>Pleosporales</taxon>
        <taxon>Pleosporineae</taxon>
        <taxon>Didymellaceae</taxon>
        <taxon>Boeremia</taxon>
    </lineage>
</organism>
<evidence type="ECO:0000313" key="1">
    <source>
        <dbReference type="EMBL" id="KAJ8114927.1"/>
    </source>
</evidence>
<name>A0ACC2IIJ6_9PLEO</name>
<evidence type="ECO:0000313" key="2">
    <source>
        <dbReference type="Proteomes" id="UP001153331"/>
    </source>
</evidence>
<dbReference type="Proteomes" id="UP001153331">
    <property type="component" value="Unassembled WGS sequence"/>
</dbReference>
<proteinExistence type="predicted"/>
<reference evidence="1" key="1">
    <citation type="submission" date="2022-11" db="EMBL/GenBank/DDBJ databases">
        <title>Genome Sequence of Boeremia exigua.</title>
        <authorList>
            <person name="Buettner E."/>
        </authorList>
    </citation>
    <scope>NUCLEOTIDE SEQUENCE</scope>
    <source>
        <strain evidence="1">CU02</strain>
    </source>
</reference>
<keyword evidence="2" id="KW-1185">Reference proteome</keyword>
<sequence length="70" mass="7100">MTTPAAIIEATEKGMMGENLCAGGAALQMPDSAAQAGEVPKPQVLSRAEQAGPEKAVQGEGHVRIKGVDV</sequence>
<dbReference type="EMBL" id="JAPHNI010000167">
    <property type="protein sequence ID" value="KAJ8114927.1"/>
    <property type="molecule type" value="Genomic_DNA"/>
</dbReference>